<reference evidence="9" key="1">
    <citation type="submission" date="2021-10" db="EMBL/GenBank/DDBJ databases">
        <authorList>
            <person name="Criscuolo A."/>
        </authorList>
    </citation>
    <scope>NUCLEOTIDE SEQUENCE</scope>
    <source>
        <strain evidence="9">CIP111885</strain>
    </source>
</reference>
<evidence type="ECO:0000256" key="6">
    <source>
        <dbReference type="PROSITE-ProRule" id="PRU00278"/>
    </source>
</evidence>
<protein>
    <recommendedName>
        <fullName evidence="2">peptidylprolyl isomerase</fullName>
        <ecNumber evidence="2">5.2.1.8</ecNumber>
    </recommendedName>
</protein>
<evidence type="ECO:0000256" key="2">
    <source>
        <dbReference type="ARBA" id="ARBA00013194"/>
    </source>
</evidence>
<evidence type="ECO:0000256" key="7">
    <source>
        <dbReference type="SAM" id="Phobius"/>
    </source>
</evidence>
<dbReference type="SUPFAM" id="SSF109998">
    <property type="entry name" value="Triger factor/SurA peptide-binding domain-like"/>
    <property type="match status" value="1"/>
</dbReference>
<keyword evidence="4 6" id="KW-0697">Rotamase</keyword>
<feature type="transmembrane region" description="Helical" evidence="7">
    <location>
        <begin position="6"/>
        <end position="25"/>
    </location>
</feature>
<dbReference type="SUPFAM" id="SSF54534">
    <property type="entry name" value="FKBP-like"/>
    <property type="match status" value="1"/>
</dbReference>
<keyword evidence="3" id="KW-0732">Signal</keyword>
<dbReference type="GO" id="GO:0003755">
    <property type="term" value="F:peptidyl-prolyl cis-trans isomerase activity"/>
    <property type="evidence" value="ECO:0007669"/>
    <property type="project" value="UniProtKB-KW"/>
</dbReference>
<dbReference type="InterPro" id="IPR027304">
    <property type="entry name" value="Trigger_fact/SurA_dom_sf"/>
</dbReference>
<keyword evidence="7" id="KW-0812">Transmembrane</keyword>
<dbReference type="InterPro" id="IPR000297">
    <property type="entry name" value="PPIase_PpiC"/>
</dbReference>
<dbReference type="PROSITE" id="PS50198">
    <property type="entry name" value="PPIC_PPIASE_2"/>
    <property type="match status" value="1"/>
</dbReference>
<dbReference type="AlphaFoldDB" id="A0A9C7GDC4"/>
<dbReference type="PROSITE" id="PS01096">
    <property type="entry name" value="PPIC_PPIASE_1"/>
    <property type="match status" value="1"/>
</dbReference>
<dbReference type="RefSeq" id="WP_230498316.1">
    <property type="nucleotide sequence ID" value="NZ_CAKJTG010000028.1"/>
</dbReference>
<comment type="caution">
    <text evidence="9">The sequence shown here is derived from an EMBL/GenBank/DDBJ whole genome shotgun (WGS) entry which is preliminary data.</text>
</comment>
<dbReference type="InterPro" id="IPR046357">
    <property type="entry name" value="PPIase_dom_sf"/>
</dbReference>
<keyword evidence="10" id="KW-1185">Reference proteome</keyword>
<sequence>MKNNQLWIIIAGLLLLNCLTVAFFIKPPEWAGKIGVLSGTKEVVANVGNEGVSRQEWLNEMENRYGQVVLKDLIDQKVIEQLANKYKIKVSDEAVEHELRLVQTMYGSNGQIKGSDEQKWKEQIRYSLLLEELLTKDAIVTEEEMKDYYNDNKDLFNVPTSYLLSHIVVKTENEAKETIKELEQGSSFSTLAMERSIEEFSANQGGDIGFVSEEDDRYPHAYVDQAKKLKTKEWSKPLEVKNGYAIIMLKQKLEGKKYSFKQVKGQIRRQIALEQMDTPVSASAFWNELKVDWFYGEKNE</sequence>
<keyword evidence="7" id="KW-1133">Transmembrane helix</keyword>
<dbReference type="EMBL" id="CAKJTG010000028">
    <property type="protein sequence ID" value="CAG9610090.1"/>
    <property type="molecule type" value="Genomic_DNA"/>
</dbReference>
<name>A0A9C7GDC4_9BACI</name>
<dbReference type="EC" id="5.2.1.8" evidence="2"/>
<evidence type="ECO:0000256" key="5">
    <source>
        <dbReference type="ARBA" id="ARBA00023235"/>
    </source>
</evidence>
<dbReference type="Pfam" id="PF13145">
    <property type="entry name" value="Rotamase_2"/>
    <property type="match status" value="1"/>
</dbReference>
<evidence type="ECO:0000313" key="9">
    <source>
        <dbReference type="EMBL" id="CAG9610090.1"/>
    </source>
</evidence>
<keyword evidence="7" id="KW-0472">Membrane</keyword>
<evidence type="ECO:0000256" key="1">
    <source>
        <dbReference type="ARBA" id="ARBA00000971"/>
    </source>
</evidence>
<dbReference type="Proteomes" id="UP000789845">
    <property type="component" value="Unassembled WGS sequence"/>
</dbReference>
<evidence type="ECO:0000259" key="8">
    <source>
        <dbReference type="PROSITE" id="PS50198"/>
    </source>
</evidence>
<keyword evidence="5 6" id="KW-0413">Isomerase</keyword>
<dbReference type="PANTHER" id="PTHR47245:SF1">
    <property type="entry name" value="FOLDASE PROTEIN PRSA"/>
    <property type="match status" value="1"/>
</dbReference>
<dbReference type="InterPro" id="IPR023058">
    <property type="entry name" value="PPIase_PpiC_CS"/>
</dbReference>
<gene>
    <name evidence="9" type="primary">prsA2</name>
    <name evidence="9" type="ORF">NEOCIP111885_03834</name>
</gene>
<evidence type="ECO:0000256" key="3">
    <source>
        <dbReference type="ARBA" id="ARBA00022729"/>
    </source>
</evidence>
<evidence type="ECO:0000256" key="4">
    <source>
        <dbReference type="ARBA" id="ARBA00023110"/>
    </source>
</evidence>
<accession>A0A9C7GDC4</accession>
<comment type="catalytic activity">
    <reaction evidence="1">
        <text>[protein]-peptidylproline (omega=180) = [protein]-peptidylproline (omega=0)</text>
        <dbReference type="Rhea" id="RHEA:16237"/>
        <dbReference type="Rhea" id="RHEA-COMP:10747"/>
        <dbReference type="Rhea" id="RHEA-COMP:10748"/>
        <dbReference type="ChEBI" id="CHEBI:83833"/>
        <dbReference type="ChEBI" id="CHEBI:83834"/>
        <dbReference type="EC" id="5.2.1.8"/>
    </reaction>
</comment>
<dbReference type="Gene3D" id="3.10.50.40">
    <property type="match status" value="1"/>
</dbReference>
<dbReference type="InterPro" id="IPR050245">
    <property type="entry name" value="PrsA_foldase"/>
</dbReference>
<organism evidence="9 10">
    <name type="scientific">Pseudoneobacillus rhizosphaerae</name>
    <dbReference type="NCBI Taxonomy" id="2880968"/>
    <lineage>
        <taxon>Bacteria</taxon>
        <taxon>Bacillati</taxon>
        <taxon>Bacillota</taxon>
        <taxon>Bacilli</taxon>
        <taxon>Bacillales</taxon>
        <taxon>Bacillaceae</taxon>
        <taxon>Pseudoneobacillus</taxon>
    </lineage>
</organism>
<feature type="domain" description="PpiC" evidence="8">
    <location>
        <begin position="159"/>
        <end position="251"/>
    </location>
</feature>
<dbReference type="Gene3D" id="1.10.4030.10">
    <property type="entry name" value="Porin chaperone SurA, peptide-binding domain"/>
    <property type="match status" value="1"/>
</dbReference>
<dbReference type="PANTHER" id="PTHR47245">
    <property type="entry name" value="PEPTIDYLPROLYL ISOMERASE"/>
    <property type="match status" value="1"/>
</dbReference>
<evidence type="ECO:0000313" key="10">
    <source>
        <dbReference type="Proteomes" id="UP000789845"/>
    </source>
</evidence>
<proteinExistence type="predicted"/>
<dbReference type="Pfam" id="PF13624">
    <property type="entry name" value="SurA_N_3"/>
    <property type="match status" value="1"/>
</dbReference>